<dbReference type="Gene3D" id="1.10.10.10">
    <property type="entry name" value="Winged helix-like DNA-binding domain superfamily/Winged helix DNA-binding domain"/>
    <property type="match status" value="1"/>
</dbReference>
<comment type="caution">
    <text evidence="2">The sequence shown here is derived from an EMBL/GenBank/DDBJ whole genome shotgun (WGS) entry which is preliminary data.</text>
</comment>
<dbReference type="Gene3D" id="2.60.120.10">
    <property type="entry name" value="Jelly Rolls"/>
    <property type="match status" value="1"/>
</dbReference>
<keyword evidence="3" id="KW-1185">Reference proteome</keyword>
<dbReference type="AlphaFoldDB" id="A0A3D9CSA1"/>
<protein>
    <submittedName>
        <fullName evidence="2">Crp/Fnr family transcriptional regulator</fullName>
    </submittedName>
</protein>
<organism evidence="2 3">
    <name type="scientific">Epilithonimonas hispanica</name>
    <dbReference type="NCBI Taxonomy" id="358687"/>
    <lineage>
        <taxon>Bacteria</taxon>
        <taxon>Pseudomonadati</taxon>
        <taxon>Bacteroidota</taxon>
        <taxon>Flavobacteriia</taxon>
        <taxon>Flavobacteriales</taxon>
        <taxon>Weeksellaceae</taxon>
        <taxon>Chryseobacterium group</taxon>
        <taxon>Epilithonimonas</taxon>
    </lineage>
</organism>
<accession>A0A3D9CSA1</accession>
<dbReference type="OrthoDB" id="9127033at2"/>
<dbReference type="InterPro" id="IPR000595">
    <property type="entry name" value="cNMP-bd_dom"/>
</dbReference>
<dbReference type="Pfam" id="PF00027">
    <property type="entry name" value="cNMP_binding"/>
    <property type="match status" value="1"/>
</dbReference>
<dbReference type="EMBL" id="QNUG01000031">
    <property type="protein sequence ID" value="REC68663.1"/>
    <property type="molecule type" value="Genomic_DNA"/>
</dbReference>
<dbReference type="RefSeq" id="WP_116036142.1">
    <property type="nucleotide sequence ID" value="NZ_JBHLVV010000009.1"/>
</dbReference>
<dbReference type="SUPFAM" id="SSF51206">
    <property type="entry name" value="cAMP-binding domain-like"/>
    <property type="match status" value="1"/>
</dbReference>
<name>A0A3D9CSA1_9FLAO</name>
<dbReference type="Proteomes" id="UP000256326">
    <property type="component" value="Unassembled WGS sequence"/>
</dbReference>
<dbReference type="InterPro" id="IPR036388">
    <property type="entry name" value="WH-like_DNA-bd_sf"/>
</dbReference>
<dbReference type="CDD" id="cd00038">
    <property type="entry name" value="CAP_ED"/>
    <property type="match status" value="1"/>
</dbReference>
<evidence type="ECO:0000313" key="2">
    <source>
        <dbReference type="EMBL" id="REC68663.1"/>
    </source>
</evidence>
<dbReference type="InterPro" id="IPR014710">
    <property type="entry name" value="RmlC-like_jellyroll"/>
</dbReference>
<feature type="domain" description="Cyclic nucleotide-binding" evidence="1">
    <location>
        <begin position="30"/>
        <end position="129"/>
    </location>
</feature>
<dbReference type="InterPro" id="IPR018490">
    <property type="entry name" value="cNMP-bd_dom_sf"/>
</dbReference>
<evidence type="ECO:0000259" key="1">
    <source>
        <dbReference type="PROSITE" id="PS50042"/>
    </source>
</evidence>
<gene>
    <name evidence="2" type="ORF">DRF58_13255</name>
</gene>
<evidence type="ECO:0000313" key="3">
    <source>
        <dbReference type="Proteomes" id="UP000256326"/>
    </source>
</evidence>
<dbReference type="PROSITE" id="PS50042">
    <property type="entry name" value="CNMP_BINDING_3"/>
    <property type="match status" value="1"/>
</dbReference>
<reference evidence="2 3" key="1">
    <citation type="journal article" date="2006" name="Int. J. Syst. Evol. Microbiol.">
        <title>Chryseobacterium hispanicum sp. nov., isolated from the drinking water distribution system of Sevilla, Spain.</title>
        <authorList>
            <person name="Gallego V."/>
            <person name="Garcia M.T."/>
            <person name="Ventosa A."/>
        </authorList>
    </citation>
    <scope>NUCLEOTIDE SEQUENCE [LARGE SCALE GENOMIC DNA]</scope>
    <source>
        <strain evidence="2 3">KCTC 22104</strain>
    </source>
</reference>
<sequence length="192" mass="22324">MITSKIVFLYENTLPEWWDLFQTKQTIIKVKKGQKFIDEGTETLGIYFIHKGFVKVHKHWGQREMIMRFAKEGDIVGHRGISVGNSLSPISATSMKDSVLCFLELDFFKTLLKTNNTFAYRLMMFYADELHWSEQKMGSLVHLSVKERFVVNLLYLINHLGLDKENVLKAELTKTDLAAYVGTTYETIYRVI</sequence>
<dbReference type="SMART" id="SM00100">
    <property type="entry name" value="cNMP"/>
    <property type="match status" value="1"/>
</dbReference>
<proteinExistence type="predicted"/>